<evidence type="ECO:0000256" key="2">
    <source>
        <dbReference type="ARBA" id="ARBA00022617"/>
    </source>
</evidence>
<evidence type="ECO:0000313" key="7">
    <source>
        <dbReference type="EMBL" id="RXI05007.1"/>
    </source>
</evidence>
<keyword evidence="8" id="KW-1185">Reference proteome</keyword>
<dbReference type="GO" id="GO:0005506">
    <property type="term" value="F:iron ion binding"/>
    <property type="evidence" value="ECO:0007669"/>
    <property type="project" value="InterPro"/>
</dbReference>
<evidence type="ECO:0000256" key="4">
    <source>
        <dbReference type="ARBA" id="ARBA00023002"/>
    </source>
</evidence>
<dbReference type="PANTHER" id="PTHR47953">
    <property type="entry name" value="OS08G0105600 PROTEIN"/>
    <property type="match status" value="1"/>
</dbReference>
<evidence type="ECO:0000256" key="5">
    <source>
        <dbReference type="ARBA" id="ARBA00023004"/>
    </source>
</evidence>
<dbReference type="GO" id="GO:0020037">
    <property type="term" value="F:heme binding"/>
    <property type="evidence" value="ECO:0007669"/>
    <property type="project" value="InterPro"/>
</dbReference>
<sequence>MEKSQSEARQPSKGKDKIEELEYFYLKLVIKETFRLHPAHAVGPVIPRLARAKVIINAYAIGRDSKFWADHPEKAFKTMDFKGNNFELLPFPFGAGRRLCRGISFELPLHTLNLDLLKYLYHLDWKLANRMKLEALNHDD</sequence>
<dbReference type="PANTHER" id="PTHR47953:SF5">
    <property type="entry name" value="CYTOCHROME P450 71AV8-LIKE"/>
    <property type="match status" value="1"/>
</dbReference>
<accession>A0A498KCB9</accession>
<keyword evidence="4" id="KW-0560">Oxidoreductase</keyword>
<dbReference type="SUPFAM" id="SSF48264">
    <property type="entry name" value="Cytochrome P450"/>
    <property type="match status" value="1"/>
</dbReference>
<dbReference type="InterPro" id="IPR036396">
    <property type="entry name" value="Cyt_P450_sf"/>
</dbReference>
<proteinExistence type="inferred from homology"/>
<organism evidence="7 8">
    <name type="scientific">Malus domestica</name>
    <name type="common">Apple</name>
    <name type="synonym">Pyrus malus</name>
    <dbReference type="NCBI Taxonomy" id="3750"/>
    <lineage>
        <taxon>Eukaryota</taxon>
        <taxon>Viridiplantae</taxon>
        <taxon>Streptophyta</taxon>
        <taxon>Embryophyta</taxon>
        <taxon>Tracheophyta</taxon>
        <taxon>Spermatophyta</taxon>
        <taxon>Magnoliopsida</taxon>
        <taxon>eudicotyledons</taxon>
        <taxon>Gunneridae</taxon>
        <taxon>Pentapetalae</taxon>
        <taxon>rosids</taxon>
        <taxon>fabids</taxon>
        <taxon>Rosales</taxon>
        <taxon>Rosaceae</taxon>
        <taxon>Amygdaloideae</taxon>
        <taxon>Maleae</taxon>
        <taxon>Malus</taxon>
    </lineage>
</organism>
<evidence type="ECO:0000256" key="6">
    <source>
        <dbReference type="ARBA" id="ARBA00023033"/>
    </source>
</evidence>
<evidence type="ECO:0000313" key="8">
    <source>
        <dbReference type="Proteomes" id="UP000290289"/>
    </source>
</evidence>
<gene>
    <name evidence="7" type="ORF">DVH24_006264</name>
</gene>
<dbReference type="EMBL" id="RDQH01000328">
    <property type="protein sequence ID" value="RXI05007.1"/>
    <property type="molecule type" value="Genomic_DNA"/>
</dbReference>
<evidence type="ECO:0000256" key="3">
    <source>
        <dbReference type="ARBA" id="ARBA00022723"/>
    </source>
</evidence>
<dbReference type="InterPro" id="IPR001128">
    <property type="entry name" value="Cyt_P450"/>
</dbReference>
<evidence type="ECO:0008006" key="9">
    <source>
        <dbReference type="Google" id="ProtNLM"/>
    </source>
</evidence>
<dbReference type="GO" id="GO:0004497">
    <property type="term" value="F:monooxygenase activity"/>
    <property type="evidence" value="ECO:0007669"/>
    <property type="project" value="UniProtKB-KW"/>
</dbReference>
<comment type="similarity">
    <text evidence="1">Belongs to the cytochrome P450 family.</text>
</comment>
<comment type="caution">
    <text evidence="7">The sequence shown here is derived from an EMBL/GenBank/DDBJ whole genome shotgun (WGS) entry which is preliminary data.</text>
</comment>
<dbReference type="InterPro" id="IPR052306">
    <property type="entry name" value="CYP450_71D"/>
</dbReference>
<name>A0A498KCB9_MALDO</name>
<keyword evidence="5" id="KW-0408">Iron</keyword>
<keyword evidence="3" id="KW-0479">Metal-binding</keyword>
<protein>
    <recommendedName>
        <fullName evidence="9">Cytochrome P450</fullName>
    </recommendedName>
</protein>
<dbReference type="Gene3D" id="1.10.630.10">
    <property type="entry name" value="Cytochrome P450"/>
    <property type="match status" value="1"/>
</dbReference>
<dbReference type="GO" id="GO:0016705">
    <property type="term" value="F:oxidoreductase activity, acting on paired donors, with incorporation or reduction of molecular oxygen"/>
    <property type="evidence" value="ECO:0007669"/>
    <property type="project" value="InterPro"/>
</dbReference>
<keyword evidence="6" id="KW-0503">Monooxygenase</keyword>
<evidence type="ECO:0000256" key="1">
    <source>
        <dbReference type="ARBA" id="ARBA00010617"/>
    </source>
</evidence>
<dbReference type="Pfam" id="PF00067">
    <property type="entry name" value="p450"/>
    <property type="match status" value="1"/>
</dbReference>
<dbReference type="AlphaFoldDB" id="A0A498KCB9"/>
<reference evidence="7 8" key="1">
    <citation type="submission" date="2018-10" db="EMBL/GenBank/DDBJ databases">
        <title>A high-quality apple genome assembly.</title>
        <authorList>
            <person name="Hu J."/>
        </authorList>
    </citation>
    <scope>NUCLEOTIDE SEQUENCE [LARGE SCALE GENOMIC DNA]</scope>
    <source>
        <strain evidence="8">cv. HFTH1</strain>
        <tissue evidence="7">Young leaf</tissue>
    </source>
</reference>
<dbReference type="Proteomes" id="UP000290289">
    <property type="component" value="Chromosome 2"/>
</dbReference>
<keyword evidence="2" id="KW-0349">Heme</keyword>